<protein>
    <submittedName>
        <fullName evidence="2">Uncharacterized protein</fullName>
    </submittedName>
</protein>
<name>A0A1V0U9N5_STRVN</name>
<dbReference type="AlphaFoldDB" id="A0A1V0U9N5"/>
<dbReference type="Proteomes" id="UP000192445">
    <property type="component" value="Chromosome"/>
</dbReference>
<feature type="compositionally biased region" description="Basic and acidic residues" evidence="1">
    <location>
        <begin position="74"/>
        <end position="100"/>
    </location>
</feature>
<feature type="region of interest" description="Disordered" evidence="1">
    <location>
        <begin position="1"/>
        <end position="32"/>
    </location>
</feature>
<reference evidence="2 3" key="1">
    <citation type="submission" date="2017-03" db="EMBL/GenBank/DDBJ databases">
        <title>Complete Genome Sequence of a natural compounds producer, Streptomyces violaceus S21.</title>
        <authorList>
            <person name="Zhong C."/>
            <person name="Zhao Z."/>
            <person name="Fu J."/>
            <person name="Zong G."/>
            <person name="Qin R."/>
            <person name="Cao G."/>
        </authorList>
    </citation>
    <scope>NUCLEOTIDE SEQUENCE [LARGE SCALE GENOMIC DNA]</scope>
    <source>
        <strain evidence="2 3">S21</strain>
    </source>
</reference>
<gene>
    <name evidence="2" type="ORF">B1H20_11485</name>
</gene>
<dbReference type="KEGG" id="svu:B1H20_11485"/>
<feature type="region of interest" description="Disordered" evidence="1">
    <location>
        <begin position="55"/>
        <end position="109"/>
    </location>
</feature>
<accession>A0A1V0U9N5</accession>
<dbReference type="STRING" id="1935.B1H20_11485"/>
<dbReference type="EMBL" id="CP020570">
    <property type="protein sequence ID" value="ARF61954.1"/>
    <property type="molecule type" value="Genomic_DNA"/>
</dbReference>
<feature type="compositionally biased region" description="Low complexity" evidence="1">
    <location>
        <begin position="1"/>
        <end position="18"/>
    </location>
</feature>
<evidence type="ECO:0000313" key="3">
    <source>
        <dbReference type="Proteomes" id="UP000192445"/>
    </source>
</evidence>
<organism evidence="2 3">
    <name type="scientific">Streptomyces violaceoruber</name>
    <dbReference type="NCBI Taxonomy" id="1935"/>
    <lineage>
        <taxon>Bacteria</taxon>
        <taxon>Bacillati</taxon>
        <taxon>Actinomycetota</taxon>
        <taxon>Actinomycetes</taxon>
        <taxon>Kitasatosporales</taxon>
        <taxon>Streptomycetaceae</taxon>
        <taxon>Streptomyces</taxon>
        <taxon>Streptomyces violaceoruber group</taxon>
    </lineage>
</organism>
<proteinExistence type="predicted"/>
<evidence type="ECO:0000256" key="1">
    <source>
        <dbReference type="SAM" id="MobiDB-lite"/>
    </source>
</evidence>
<evidence type="ECO:0000313" key="2">
    <source>
        <dbReference type="EMBL" id="ARF61954.1"/>
    </source>
</evidence>
<sequence>MLFRETAGTNAGRAADGGTDARPDGRGRTYRSARTGLRAGVVVAAVAAALVSCTQASSGGGPGADVPGTSPEPAADRARGAESAGDADRAGREAPTREDTAVPSPEPALVRDAFATLQATLGETCTPGAGDCAYFLGRVTQELTELDESMRADSKGPGHFAKPLADMKALFATLGEDRTEAHLEKHFSAIVGTRDGINTWMQEHPDDYR</sequence>